<evidence type="ECO:0000313" key="1">
    <source>
        <dbReference type="EMBL" id="MBB1253065.1"/>
    </source>
</evidence>
<name>A0A7W3WJJ3_9ACTN</name>
<comment type="caution">
    <text evidence="1">The sequence shown here is derived from an EMBL/GenBank/DDBJ whole genome shotgun (WGS) entry which is preliminary data.</text>
</comment>
<dbReference type="AlphaFoldDB" id="A0A7W3WJJ3"/>
<dbReference type="RefSeq" id="WP_181353761.1">
    <property type="nucleotide sequence ID" value="NZ_JABJWZ010000036.1"/>
</dbReference>
<reference evidence="2" key="1">
    <citation type="submission" date="2020-05" db="EMBL/GenBank/DDBJ databases">
        <title>Classification of alakaliphilic streptomycetes isolated from an alkaline soil next to Lonar Crater, India and a proposal for the recognition of Streptomyces alkaliterrae sp. nov.</title>
        <authorList>
            <person name="Golinska P."/>
        </authorList>
    </citation>
    <scope>NUCLEOTIDE SEQUENCE [LARGE SCALE GENOMIC DNA]</scope>
    <source>
        <strain evidence="2">OF3</strain>
    </source>
</reference>
<dbReference type="Proteomes" id="UP000525686">
    <property type="component" value="Unassembled WGS sequence"/>
</dbReference>
<protein>
    <submittedName>
        <fullName evidence="1">Uncharacterized protein</fullName>
    </submittedName>
</protein>
<sequence>MTARHFTAWLVNDPSCLDTAACDVTVLEDQLIGGDPDSDDDWSTDSSKPIAFHATTTIDARDGDIDQAISEAEQLMDEAGWKTAGDWKPVPNAYIVTVERI</sequence>
<dbReference type="EMBL" id="JABJWZ010000036">
    <property type="protein sequence ID" value="MBB1253065.1"/>
    <property type="molecule type" value="Genomic_DNA"/>
</dbReference>
<organism evidence="1 2">
    <name type="scientific">Streptomyces alkaliterrae</name>
    <dbReference type="NCBI Taxonomy" id="2213162"/>
    <lineage>
        <taxon>Bacteria</taxon>
        <taxon>Bacillati</taxon>
        <taxon>Actinomycetota</taxon>
        <taxon>Actinomycetes</taxon>
        <taxon>Kitasatosporales</taxon>
        <taxon>Streptomycetaceae</taxon>
        <taxon>Streptomyces</taxon>
    </lineage>
</organism>
<evidence type="ECO:0000313" key="2">
    <source>
        <dbReference type="Proteomes" id="UP000525686"/>
    </source>
</evidence>
<gene>
    <name evidence="1" type="ORF">H3146_06735</name>
</gene>
<accession>A0A7W3WJJ3</accession>
<proteinExistence type="predicted"/>